<evidence type="ECO:0000259" key="2">
    <source>
        <dbReference type="PROSITE" id="PS51175"/>
    </source>
</evidence>
<protein>
    <submittedName>
        <fullName evidence="3">T9SS C-terminal target domain-containing protein</fullName>
    </submittedName>
</protein>
<dbReference type="PANTHER" id="PTHR43118">
    <property type="entry name" value="RHAMNOGALACTURONAN LYASE (EUROFUNG)"/>
    <property type="match status" value="1"/>
</dbReference>
<dbReference type="InterPro" id="IPR041624">
    <property type="entry name" value="RGI_lyase"/>
</dbReference>
<dbReference type="InterPro" id="IPR013783">
    <property type="entry name" value="Ig-like_fold"/>
</dbReference>
<dbReference type="Pfam" id="PF18370">
    <property type="entry name" value="RGI_lyase"/>
    <property type="match status" value="1"/>
</dbReference>
<dbReference type="Proteomes" id="UP000263900">
    <property type="component" value="Chromosome"/>
</dbReference>
<accession>A0A3B7MSB1</accession>
<dbReference type="InterPro" id="IPR034641">
    <property type="entry name" value="RGL11"/>
</dbReference>
<dbReference type="NCBIfam" id="TIGR04183">
    <property type="entry name" value="Por_Secre_tail"/>
    <property type="match status" value="1"/>
</dbReference>
<feature type="domain" description="CBM6" evidence="2">
    <location>
        <begin position="638"/>
        <end position="764"/>
    </location>
</feature>
<proteinExistence type="predicted"/>
<dbReference type="CDD" id="cd04082">
    <property type="entry name" value="CBM35_pectate_lyase-like"/>
    <property type="match status" value="1"/>
</dbReference>
<keyword evidence="1" id="KW-0732">Signal</keyword>
<reference evidence="3 4" key="1">
    <citation type="submission" date="2018-09" db="EMBL/GenBank/DDBJ databases">
        <title>Genome sequencing of strain 6GH32-13.</title>
        <authorList>
            <person name="Weon H.-Y."/>
            <person name="Heo J."/>
            <person name="Kwon S.-W."/>
        </authorList>
    </citation>
    <scope>NUCLEOTIDE SEQUENCE [LARGE SCALE GENOMIC DNA]</scope>
    <source>
        <strain evidence="3 4">5GH32-13</strain>
    </source>
</reference>
<dbReference type="Pfam" id="PF03422">
    <property type="entry name" value="CBM_6"/>
    <property type="match status" value="1"/>
</dbReference>
<dbReference type="PROSITE" id="PS51175">
    <property type="entry name" value="CBM6"/>
    <property type="match status" value="1"/>
</dbReference>
<keyword evidence="4" id="KW-1185">Reference proteome</keyword>
<dbReference type="CDD" id="cd10318">
    <property type="entry name" value="RGL11"/>
    <property type="match status" value="1"/>
</dbReference>
<dbReference type="AlphaFoldDB" id="A0A3B7MSB1"/>
<dbReference type="InterPro" id="IPR028994">
    <property type="entry name" value="Integrin_alpha_N"/>
</dbReference>
<dbReference type="RefSeq" id="WP_119051811.1">
    <property type="nucleotide sequence ID" value="NZ_CP032157.1"/>
</dbReference>
<dbReference type="InterPro" id="IPR049366">
    <property type="entry name" value="RGL11_C"/>
</dbReference>
<feature type="chain" id="PRO_5017818583" evidence="1">
    <location>
        <begin position="42"/>
        <end position="861"/>
    </location>
</feature>
<dbReference type="SUPFAM" id="SSF49785">
    <property type="entry name" value="Galactose-binding domain-like"/>
    <property type="match status" value="1"/>
</dbReference>
<dbReference type="Gene3D" id="2.60.120.260">
    <property type="entry name" value="Galactose-binding domain-like"/>
    <property type="match status" value="1"/>
</dbReference>
<organism evidence="3 4">
    <name type="scientific">Paraflavitalea soli</name>
    <dbReference type="NCBI Taxonomy" id="2315862"/>
    <lineage>
        <taxon>Bacteria</taxon>
        <taxon>Pseudomonadati</taxon>
        <taxon>Bacteroidota</taxon>
        <taxon>Chitinophagia</taxon>
        <taxon>Chitinophagales</taxon>
        <taxon>Chitinophagaceae</taxon>
        <taxon>Paraflavitalea</taxon>
    </lineage>
</organism>
<evidence type="ECO:0000313" key="4">
    <source>
        <dbReference type="Proteomes" id="UP000263900"/>
    </source>
</evidence>
<dbReference type="KEGG" id="pseg:D3H65_18940"/>
<dbReference type="InterPro" id="IPR008979">
    <property type="entry name" value="Galactose-bd-like_sf"/>
</dbReference>
<dbReference type="SUPFAM" id="SSF69318">
    <property type="entry name" value="Integrin alpha N-terminal domain"/>
    <property type="match status" value="1"/>
</dbReference>
<dbReference type="Gene3D" id="2.60.40.10">
    <property type="entry name" value="Immunoglobulins"/>
    <property type="match status" value="1"/>
</dbReference>
<sequence length="861" mass="92131">MKCSLPYSVEGACLRPQRNRFTSRKLSFLLSFLLISSTMQAQYQMEYLGRGVVAVRTSSSEVYVGWRLLGTDPAGISFNVYRGTTKINASPITASTNVVDNITTNNTYTVRPVIGGVEQAASTGAGVTTQAYLNVPLQIPAGGTTPSGEAYTYTANDASVGDLDGDGEYEIILKWDPTNAKDNSQSGYTGNVYIDAYKLNGTRLWRIDLGRNIRAGAHYTQFLVYDFDGDGKAEMACKTADATRDGVGTYIGSSSADYRNTSGYVLTGPEFLTVFNGQTGAAMATTNYLPARGTVSSWGDNYGNRVDRFIACMAYLDGQRPSMVFGRGYYTRLVRVAWDWRNGSLTQRWNFDSNNSGNSAYAGQGNHQMSVADIDGDGKQETINGSSAVNDNGIGSWANGMGHGDALHVSDMDPDRAGLEIWQPYESPGSNGQVGAALVNAATGARLWTVAEPSADVGRGLAADIDPRYKGYECWASRGGLYTVKGVQITTTKPSINFAVWWDADLSRELLDGTTISKWNYTSSTVSTLLSASGTASNNSTKATPALSADVLGDWREEVILRASDNSALRIYTTTILATNRIYTLMHDPQYRMAIAWQNGAYNQPPHPGFYLGTDMNTPPTPNIVMVGAPPPPTGNGITIEENTTGFCSVDGTVDNNNAGFTGTGFANANNVANSGVNWRITTPAAGSYTLSWRYSNGGGADRPSRLLVNSSTAVASISFPATADWTTWTTASVNVSLPAGTVNLRLEAVNATGPANIDNITITGSNPVAVACASARIATNTIPTTEERIKVAVFPNPSASSFQLTAPGAFEYEAYDAAGRLIEKGTAQSRKQLGASWTAGWYLVKIKYNDETITTKVTKQ</sequence>
<dbReference type="EMBL" id="CP032157">
    <property type="protein sequence ID" value="AXY75930.1"/>
    <property type="molecule type" value="Genomic_DNA"/>
</dbReference>
<gene>
    <name evidence="3" type="ORF">D3H65_18940</name>
</gene>
<name>A0A3B7MSB1_9BACT</name>
<dbReference type="PANTHER" id="PTHR43118:SF1">
    <property type="entry name" value="RHAMNOGALACTURONAN LYASE (EUROFUNG)"/>
    <property type="match status" value="1"/>
</dbReference>
<dbReference type="OrthoDB" id="9802318at2"/>
<dbReference type="GO" id="GO:0030246">
    <property type="term" value="F:carbohydrate binding"/>
    <property type="evidence" value="ECO:0007669"/>
    <property type="project" value="InterPro"/>
</dbReference>
<dbReference type="InterPro" id="IPR005084">
    <property type="entry name" value="CBM6"/>
</dbReference>
<evidence type="ECO:0000313" key="3">
    <source>
        <dbReference type="EMBL" id="AXY75930.1"/>
    </source>
</evidence>
<feature type="signal peptide" evidence="1">
    <location>
        <begin position="1"/>
        <end position="41"/>
    </location>
</feature>
<dbReference type="Pfam" id="PF21348">
    <property type="entry name" value="RGL11_C"/>
    <property type="match status" value="1"/>
</dbReference>
<dbReference type="InterPro" id="IPR026444">
    <property type="entry name" value="Secre_tail"/>
</dbReference>
<evidence type="ECO:0000256" key="1">
    <source>
        <dbReference type="SAM" id="SignalP"/>
    </source>
</evidence>